<gene>
    <name evidence="10" type="ORF">SAMN04515677_101584</name>
</gene>
<reference evidence="10 11" key="1">
    <citation type="submission" date="2016-10" db="EMBL/GenBank/DDBJ databases">
        <authorList>
            <person name="de Groot N.N."/>
        </authorList>
    </citation>
    <scope>NUCLEOTIDE SEQUENCE [LARGE SCALE GENOMIC DNA]</scope>
    <source>
        <strain evidence="10 11">DSM 797</strain>
    </source>
</reference>
<evidence type="ECO:0000256" key="2">
    <source>
        <dbReference type="ARBA" id="ARBA00013194"/>
    </source>
</evidence>
<dbReference type="PROSITE" id="PS50198">
    <property type="entry name" value="PPIC_PPIASE_2"/>
    <property type="match status" value="1"/>
</dbReference>
<evidence type="ECO:0000256" key="7">
    <source>
        <dbReference type="SAM" id="MobiDB-lite"/>
    </source>
</evidence>
<keyword evidence="11" id="KW-1185">Reference proteome</keyword>
<dbReference type="Gene3D" id="3.10.50.40">
    <property type="match status" value="1"/>
</dbReference>
<feature type="compositionally biased region" description="Basic and acidic residues" evidence="7">
    <location>
        <begin position="1"/>
        <end position="19"/>
    </location>
</feature>
<dbReference type="EMBL" id="FNGW01000001">
    <property type="protein sequence ID" value="SDL34735.1"/>
    <property type="molecule type" value="Genomic_DNA"/>
</dbReference>
<feature type="domain" description="PpiC" evidence="9">
    <location>
        <begin position="232"/>
        <end position="338"/>
    </location>
</feature>
<feature type="transmembrane region" description="Helical" evidence="8">
    <location>
        <begin position="55"/>
        <end position="74"/>
    </location>
</feature>
<evidence type="ECO:0000259" key="9">
    <source>
        <dbReference type="PROSITE" id="PS50198"/>
    </source>
</evidence>
<keyword evidence="3" id="KW-0732">Signal</keyword>
<dbReference type="Proteomes" id="UP000199068">
    <property type="component" value="Unassembled WGS sequence"/>
</dbReference>
<feature type="region of interest" description="Disordered" evidence="7">
    <location>
        <begin position="1"/>
        <end position="49"/>
    </location>
</feature>
<evidence type="ECO:0000256" key="5">
    <source>
        <dbReference type="ARBA" id="ARBA00023235"/>
    </source>
</evidence>
<dbReference type="InterPro" id="IPR050245">
    <property type="entry name" value="PrsA_foldase"/>
</dbReference>
<evidence type="ECO:0000256" key="6">
    <source>
        <dbReference type="PROSITE-ProRule" id="PRU00278"/>
    </source>
</evidence>
<keyword evidence="4 6" id="KW-0697">Rotamase</keyword>
<dbReference type="InterPro" id="IPR046357">
    <property type="entry name" value="PPIase_dom_sf"/>
</dbReference>
<dbReference type="EC" id="5.2.1.8" evidence="2"/>
<dbReference type="AlphaFoldDB" id="A0A1G9JBZ7"/>
<dbReference type="PANTHER" id="PTHR47245:SF1">
    <property type="entry name" value="FOLDASE PROTEIN PRSA"/>
    <property type="match status" value="1"/>
</dbReference>
<comment type="catalytic activity">
    <reaction evidence="1">
        <text>[protein]-peptidylproline (omega=180) = [protein]-peptidylproline (omega=0)</text>
        <dbReference type="Rhea" id="RHEA:16237"/>
        <dbReference type="Rhea" id="RHEA-COMP:10747"/>
        <dbReference type="Rhea" id="RHEA-COMP:10748"/>
        <dbReference type="ChEBI" id="CHEBI:83833"/>
        <dbReference type="ChEBI" id="CHEBI:83834"/>
        <dbReference type="EC" id="5.2.1.8"/>
    </reaction>
</comment>
<dbReference type="Pfam" id="PF13624">
    <property type="entry name" value="SurA_N_3"/>
    <property type="match status" value="1"/>
</dbReference>
<accession>A0A1G9JBZ7</accession>
<keyword evidence="8" id="KW-0472">Membrane</keyword>
<dbReference type="PANTHER" id="PTHR47245">
    <property type="entry name" value="PEPTIDYLPROLYL ISOMERASE"/>
    <property type="match status" value="1"/>
</dbReference>
<name>A0A1G9JBZ7_9FIRM</name>
<keyword evidence="8" id="KW-0812">Transmembrane</keyword>
<dbReference type="GO" id="GO:0003755">
    <property type="term" value="F:peptidyl-prolyl cis-trans isomerase activity"/>
    <property type="evidence" value="ECO:0007669"/>
    <property type="project" value="UniProtKB-KW"/>
</dbReference>
<evidence type="ECO:0000313" key="11">
    <source>
        <dbReference type="Proteomes" id="UP000199068"/>
    </source>
</evidence>
<dbReference type="RefSeq" id="WP_092722663.1">
    <property type="nucleotide sequence ID" value="NZ_FNGW01000001.1"/>
</dbReference>
<protein>
    <recommendedName>
        <fullName evidence="2">peptidylprolyl isomerase</fullName>
        <ecNumber evidence="2">5.2.1.8</ecNumber>
    </recommendedName>
</protein>
<dbReference type="InterPro" id="IPR027304">
    <property type="entry name" value="Trigger_fact/SurA_dom_sf"/>
</dbReference>
<keyword evidence="8" id="KW-1133">Transmembrane helix</keyword>
<dbReference type="STRING" id="1121325.SAMN04515677_101584"/>
<dbReference type="SUPFAM" id="SSF109998">
    <property type="entry name" value="Triger factor/SurA peptide-binding domain-like"/>
    <property type="match status" value="1"/>
</dbReference>
<evidence type="ECO:0000256" key="4">
    <source>
        <dbReference type="ARBA" id="ARBA00023110"/>
    </source>
</evidence>
<sequence>MSEDKKLNPGNQEDIHDYTQEVEENNVNNDQENNTEEINEVESTKSKELKKDNKSAKAIVIGAIVGVLCLGAGYTAGKDAGRKLPATHKSYGSKVIATVGDTKITEKELSGRMQPLFYLNGKTEMASDQVKAYEESMIDYMTTTEVLYLEAKSEKITATKEEIDSEYTNLMSSITQQFGLSEEDYLKQFKLTKEDVRKDVEKEVIAMKYMKKASDVSEKEAKNYYDKNKDEFLKVRASHILIQNTDTDGKEVSAAQKKKNKEKAEEILKKAQSGEDFAELAKNYSQDSSAENGGDLDFFGKGQMVEPFEKAAFSLKVGEVSKDVIESQFGYHIIKKTDEKQEDFDTIKSDLITKLSYEKQNNVVDNLVEKYNVDVKDR</sequence>
<dbReference type="Pfam" id="PF13616">
    <property type="entry name" value="Rotamase_3"/>
    <property type="match status" value="1"/>
</dbReference>
<dbReference type="Gene3D" id="1.10.4030.10">
    <property type="entry name" value="Porin chaperone SurA, peptide-binding domain"/>
    <property type="match status" value="1"/>
</dbReference>
<evidence type="ECO:0000256" key="3">
    <source>
        <dbReference type="ARBA" id="ARBA00022729"/>
    </source>
</evidence>
<evidence type="ECO:0000256" key="8">
    <source>
        <dbReference type="SAM" id="Phobius"/>
    </source>
</evidence>
<dbReference type="InterPro" id="IPR000297">
    <property type="entry name" value="PPIase_PpiC"/>
</dbReference>
<keyword evidence="5 6" id="KW-0413">Isomerase</keyword>
<proteinExistence type="predicted"/>
<organism evidence="10 11">
    <name type="scientific">Romboutsia lituseburensis DSM 797</name>
    <dbReference type="NCBI Taxonomy" id="1121325"/>
    <lineage>
        <taxon>Bacteria</taxon>
        <taxon>Bacillati</taxon>
        <taxon>Bacillota</taxon>
        <taxon>Clostridia</taxon>
        <taxon>Peptostreptococcales</taxon>
        <taxon>Peptostreptococcaceae</taxon>
        <taxon>Romboutsia</taxon>
    </lineage>
</organism>
<evidence type="ECO:0000256" key="1">
    <source>
        <dbReference type="ARBA" id="ARBA00000971"/>
    </source>
</evidence>
<evidence type="ECO:0000313" key="10">
    <source>
        <dbReference type="EMBL" id="SDL34735.1"/>
    </source>
</evidence>
<dbReference type="SUPFAM" id="SSF54534">
    <property type="entry name" value="FKBP-like"/>
    <property type="match status" value="1"/>
</dbReference>